<dbReference type="InterPro" id="IPR004942">
    <property type="entry name" value="Roadblock/LAMTOR2_dom"/>
</dbReference>
<accession>A0A127QIG2</accession>
<evidence type="ECO:0000313" key="2">
    <source>
        <dbReference type="EMBL" id="AMP09823.1"/>
    </source>
</evidence>
<name>A0A127QIG2_9BURK</name>
<organism evidence="2 3">
    <name type="scientific">Collimonas arenae</name>
    <dbReference type="NCBI Taxonomy" id="279058"/>
    <lineage>
        <taxon>Bacteria</taxon>
        <taxon>Pseudomonadati</taxon>
        <taxon>Pseudomonadota</taxon>
        <taxon>Betaproteobacteria</taxon>
        <taxon>Burkholderiales</taxon>
        <taxon>Oxalobacteraceae</taxon>
        <taxon>Collimonas</taxon>
    </lineage>
</organism>
<dbReference type="EMBL" id="CP013235">
    <property type="protein sequence ID" value="AMP09823.1"/>
    <property type="molecule type" value="Genomic_DNA"/>
</dbReference>
<dbReference type="Proteomes" id="UP000071778">
    <property type="component" value="Chromosome"/>
</dbReference>
<reference evidence="2 3" key="1">
    <citation type="submission" date="2015-11" db="EMBL/GenBank/DDBJ databases">
        <title>Exploring the genomic traits of fungus-feeding bacterial genus Collimonas.</title>
        <authorList>
            <person name="Song C."/>
            <person name="Schmidt R."/>
            <person name="de Jager V."/>
            <person name="Krzyzanowska D."/>
            <person name="Jongedijk E."/>
            <person name="Cankar K."/>
            <person name="Beekwilder J."/>
            <person name="van Veen A."/>
            <person name="de Boer W."/>
            <person name="van Veen J.A."/>
            <person name="Garbeva P."/>
        </authorList>
    </citation>
    <scope>NUCLEOTIDE SEQUENCE [LARGE SCALE GENOMIC DNA]</scope>
    <source>
        <strain evidence="2 3">Ter282</strain>
    </source>
</reference>
<evidence type="ECO:0000313" key="3">
    <source>
        <dbReference type="Proteomes" id="UP000071778"/>
    </source>
</evidence>
<feature type="domain" description="Roadblock/LAMTOR2" evidence="1">
    <location>
        <begin position="16"/>
        <end position="109"/>
    </location>
</feature>
<proteinExistence type="predicted"/>
<dbReference type="Gene3D" id="3.30.450.30">
    <property type="entry name" value="Dynein light chain 2a, cytoplasmic"/>
    <property type="match status" value="1"/>
</dbReference>
<protein>
    <recommendedName>
        <fullName evidence="1">Roadblock/LAMTOR2 domain-containing protein</fullName>
    </recommendedName>
</protein>
<sequence>MTKKMKTNLLSASIAANQVFDQIELPQNGITTAVITTLDGQDVAIYDPKQEFSAIRLSAMTSSLVAIARSVGKEVGFHGCDRLMLETPTGRIIFRSLDNKYPYLLCVVANQDANLGHTVWMVDKIAKNFVQQLDMSH</sequence>
<gene>
    <name evidence="2" type="ORF">CAter282_2064</name>
</gene>
<dbReference type="AlphaFoldDB" id="A0A127QIG2"/>
<dbReference type="SUPFAM" id="SSF103196">
    <property type="entry name" value="Roadblock/LC7 domain"/>
    <property type="match status" value="1"/>
</dbReference>
<dbReference type="SMART" id="SM00960">
    <property type="entry name" value="Robl_LC7"/>
    <property type="match status" value="1"/>
</dbReference>
<dbReference type="PATRIC" id="fig|279058.17.peg.2214"/>
<keyword evidence="3" id="KW-1185">Reference proteome</keyword>
<evidence type="ECO:0000259" key="1">
    <source>
        <dbReference type="SMART" id="SM00960"/>
    </source>
</evidence>